<evidence type="ECO:0000256" key="2">
    <source>
        <dbReference type="ARBA" id="ARBA00004906"/>
    </source>
</evidence>
<dbReference type="GO" id="GO:0005737">
    <property type="term" value="C:cytoplasm"/>
    <property type="evidence" value="ECO:0007669"/>
    <property type="project" value="TreeGrafter"/>
</dbReference>
<name>A0AAE0C181_9CHLO</name>
<dbReference type="GO" id="GO:0000151">
    <property type="term" value="C:ubiquitin ligase complex"/>
    <property type="evidence" value="ECO:0007669"/>
    <property type="project" value="InterPro"/>
</dbReference>
<dbReference type="InterPro" id="IPR045132">
    <property type="entry name" value="UBE4"/>
</dbReference>
<keyword evidence="8" id="KW-1185">Reference proteome</keyword>
<feature type="domain" description="Ubiquitin conjugation factor E4 core" evidence="6">
    <location>
        <begin position="242"/>
        <end position="509"/>
    </location>
</feature>
<dbReference type="GO" id="GO:0034450">
    <property type="term" value="F:ubiquitin-ubiquitin ligase activity"/>
    <property type="evidence" value="ECO:0007669"/>
    <property type="project" value="InterPro"/>
</dbReference>
<comment type="subcellular location">
    <subcellularLocation>
        <location evidence="1">Nucleus</location>
    </subcellularLocation>
</comment>
<keyword evidence="5" id="KW-0539">Nucleus</keyword>
<dbReference type="AlphaFoldDB" id="A0AAE0C181"/>
<evidence type="ECO:0000259" key="6">
    <source>
        <dbReference type="Pfam" id="PF10408"/>
    </source>
</evidence>
<dbReference type="PANTHER" id="PTHR13931">
    <property type="entry name" value="UBIQUITINATION FACTOR E4"/>
    <property type="match status" value="1"/>
</dbReference>
<gene>
    <name evidence="7" type="ORF">CYMTET_43927</name>
</gene>
<proteinExistence type="predicted"/>
<dbReference type="GO" id="GO:0036503">
    <property type="term" value="P:ERAD pathway"/>
    <property type="evidence" value="ECO:0007669"/>
    <property type="project" value="InterPro"/>
</dbReference>
<dbReference type="EMBL" id="LGRX02029714">
    <property type="protein sequence ID" value="KAK3246538.1"/>
    <property type="molecule type" value="Genomic_DNA"/>
</dbReference>
<dbReference type="GO" id="GO:0006511">
    <property type="term" value="P:ubiquitin-dependent protein catabolic process"/>
    <property type="evidence" value="ECO:0007669"/>
    <property type="project" value="InterPro"/>
</dbReference>
<keyword evidence="4" id="KW-0833">Ubl conjugation pathway</keyword>
<dbReference type="Proteomes" id="UP001190700">
    <property type="component" value="Unassembled WGS sequence"/>
</dbReference>
<keyword evidence="3" id="KW-0808">Transferase</keyword>
<evidence type="ECO:0000256" key="3">
    <source>
        <dbReference type="ARBA" id="ARBA00022679"/>
    </source>
</evidence>
<evidence type="ECO:0000313" key="8">
    <source>
        <dbReference type="Proteomes" id="UP001190700"/>
    </source>
</evidence>
<evidence type="ECO:0000256" key="4">
    <source>
        <dbReference type="ARBA" id="ARBA00022786"/>
    </source>
</evidence>
<protein>
    <recommendedName>
        <fullName evidence="6">Ubiquitin conjugation factor E4 core domain-containing protein</fullName>
    </recommendedName>
</protein>
<feature type="non-terminal residue" evidence="7">
    <location>
        <position position="509"/>
    </location>
</feature>
<accession>A0AAE0C181</accession>
<dbReference type="InterPro" id="IPR019474">
    <property type="entry name" value="Ub_conjug_fac_E4_core"/>
</dbReference>
<evidence type="ECO:0000256" key="1">
    <source>
        <dbReference type="ARBA" id="ARBA00004123"/>
    </source>
</evidence>
<comment type="caution">
    <text evidence="7">The sequence shown here is derived from an EMBL/GenBank/DDBJ whole genome shotgun (WGS) entry which is preliminary data.</text>
</comment>
<organism evidence="7 8">
    <name type="scientific">Cymbomonas tetramitiformis</name>
    <dbReference type="NCBI Taxonomy" id="36881"/>
    <lineage>
        <taxon>Eukaryota</taxon>
        <taxon>Viridiplantae</taxon>
        <taxon>Chlorophyta</taxon>
        <taxon>Pyramimonadophyceae</taxon>
        <taxon>Pyramimonadales</taxon>
        <taxon>Pyramimonadaceae</taxon>
        <taxon>Cymbomonas</taxon>
    </lineage>
</organism>
<comment type="pathway">
    <text evidence="2">Protein modification; protein ubiquitination.</text>
</comment>
<dbReference type="Pfam" id="PF10408">
    <property type="entry name" value="Ufd2P_core"/>
    <property type="match status" value="1"/>
</dbReference>
<reference evidence="7 8" key="1">
    <citation type="journal article" date="2015" name="Genome Biol. Evol.">
        <title>Comparative Genomics of a Bacterivorous Green Alga Reveals Evolutionary Causalities and Consequences of Phago-Mixotrophic Mode of Nutrition.</title>
        <authorList>
            <person name="Burns J.A."/>
            <person name="Paasch A."/>
            <person name="Narechania A."/>
            <person name="Kim E."/>
        </authorList>
    </citation>
    <scope>NUCLEOTIDE SEQUENCE [LARGE SCALE GENOMIC DNA]</scope>
    <source>
        <strain evidence="7 8">PLY_AMNH</strain>
    </source>
</reference>
<dbReference type="PANTHER" id="PTHR13931:SF2">
    <property type="entry name" value="UBIQUITIN CONJUGATION FACTOR E4 B"/>
    <property type="match status" value="1"/>
</dbReference>
<evidence type="ECO:0000313" key="7">
    <source>
        <dbReference type="EMBL" id="KAK3246538.1"/>
    </source>
</evidence>
<dbReference type="GO" id="GO:0000209">
    <property type="term" value="P:protein polyubiquitination"/>
    <property type="evidence" value="ECO:0007669"/>
    <property type="project" value="TreeGrafter"/>
</dbReference>
<sequence>MADPVKVNALISRIFAVSLDAAALPPVVYLEGLREELAQESEQAGGSGKLLLSQDSLERVLFARLSVAQPPTETHFQYLVGCYRRSYEESRKTVRDKDMSQVVFDVTTLSCQLVVNYSGLLLNPDMAAMFPQSEEALRRGPCQLVDHLSCSSSSSAEPLPAGFLEQFVARFDNDGLEALLNPVLSELAKSAYNVSPLGPFHGALNALCQLSGIPATAKLILDHPEWMPEVKNGREMELRSLLGPLMKVNCLPDWHGTGQPSVNECFTNLQTRRQADVYASYQSIRMNLGQLTTGLHQLLNSLLKKGGRREPVLQWWAKVINLNGGRAKMQIQTIQHEIASHGFFCNLSAVMLKFCGPFLDPTSGRMERICPTYVQDDSGGRLDLKEVTKVAASLDEASAWVDKRNASRIADLQASAALIERQELERAGVAPGTVALSTASSSKPKEDYHFICECYFLTARCMHLGYIKIILELKECDKGLRELHRHQQELERVRSMYVNGPQAGQFERQ</sequence>
<dbReference type="GO" id="GO:0005634">
    <property type="term" value="C:nucleus"/>
    <property type="evidence" value="ECO:0007669"/>
    <property type="project" value="UniProtKB-SubCell"/>
</dbReference>
<evidence type="ECO:0000256" key="5">
    <source>
        <dbReference type="ARBA" id="ARBA00023242"/>
    </source>
</evidence>